<feature type="domain" description="Insertion element IS402-like" evidence="1">
    <location>
        <begin position="9"/>
        <end position="52"/>
    </location>
</feature>
<sequence length="69" mass="7931">MSRLQVHADTQWELIADQLPKPQAVKGRLFADARMVVEDIIYRYRCGIAWRVCQRSSVRGRRYGHGTGG</sequence>
<name>A0A7K1UL58_9MICC</name>
<evidence type="ECO:0000259" key="1">
    <source>
        <dbReference type="Pfam" id="PF13340"/>
    </source>
</evidence>
<dbReference type="InterPro" id="IPR025161">
    <property type="entry name" value="IS402-like_dom"/>
</dbReference>
<evidence type="ECO:0000313" key="2">
    <source>
        <dbReference type="EMBL" id="MVT27154.1"/>
    </source>
</evidence>
<dbReference type="EMBL" id="WRPM01000091">
    <property type="protein sequence ID" value="MVT27154.1"/>
    <property type="molecule type" value="Genomic_DNA"/>
</dbReference>
<dbReference type="OrthoDB" id="4546548at2"/>
<gene>
    <name evidence="2" type="ORF">GNZ21_12460</name>
</gene>
<comment type="caution">
    <text evidence="2">The sequence shown here is derived from an EMBL/GenBank/DDBJ whole genome shotgun (WGS) entry which is preliminary data.</text>
</comment>
<proteinExistence type="predicted"/>
<reference evidence="2 3" key="1">
    <citation type="submission" date="2019-12" db="EMBL/GenBank/DDBJ databases">
        <title>Nesterenkonia muleiensis sp. nov., a novel actinobacterium isolated from sap of Populus euphratica.</title>
        <authorList>
            <person name="Wang R."/>
        </authorList>
    </citation>
    <scope>NUCLEOTIDE SEQUENCE [LARGE SCALE GENOMIC DNA]</scope>
    <source>
        <strain evidence="2 3">F10</strain>
    </source>
</reference>
<accession>A0A7K1UL58</accession>
<keyword evidence="3" id="KW-1185">Reference proteome</keyword>
<dbReference type="AlphaFoldDB" id="A0A7K1UL58"/>
<dbReference type="Proteomes" id="UP000460157">
    <property type="component" value="Unassembled WGS sequence"/>
</dbReference>
<dbReference type="Pfam" id="PF13340">
    <property type="entry name" value="DUF4096"/>
    <property type="match status" value="1"/>
</dbReference>
<organism evidence="2 3">
    <name type="scientific">Nesterenkonia alkaliphila</name>
    <dbReference type="NCBI Taxonomy" id="1463631"/>
    <lineage>
        <taxon>Bacteria</taxon>
        <taxon>Bacillati</taxon>
        <taxon>Actinomycetota</taxon>
        <taxon>Actinomycetes</taxon>
        <taxon>Micrococcales</taxon>
        <taxon>Micrococcaceae</taxon>
        <taxon>Nesterenkonia</taxon>
    </lineage>
</organism>
<evidence type="ECO:0000313" key="3">
    <source>
        <dbReference type="Proteomes" id="UP000460157"/>
    </source>
</evidence>
<protein>
    <submittedName>
        <fullName evidence="2">Transposase</fullName>
    </submittedName>
</protein>